<dbReference type="EMBL" id="CM026433">
    <property type="protein sequence ID" value="KAG0553843.1"/>
    <property type="molecule type" value="Genomic_DNA"/>
</dbReference>
<reference evidence="1" key="1">
    <citation type="submission" date="2020-06" db="EMBL/GenBank/DDBJ databases">
        <title>WGS assembly of Ceratodon purpureus strain R40.</title>
        <authorList>
            <person name="Carey S.B."/>
            <person name="Jenkins J."/>
            <person name="Shu S."/>
            <person name="Lovell J.T."/>
            <person name="Sreedasyam A."/>
            <person name="Maumus F."/>
            <person name="Tiley G.P."/>
            <person name="Fernandez-Pozo N."/>
            <person name="Barry K."/>
            <person name="Chen C."/>
            <person name="Wang M."/>
            <person name="Lipzen A."/>
            <person name="Daum C."/>
            <person name="Saski C.A."/>
            <person name="Payton A.C."/>
            <person name="Mcbreen J.C."/>
            <person name="Conrad R.E."/>
            <person name="Kollar L.M."/>
            <person name="Olsson S."/>
            <person name="Huttunen S."/>
            <person name="Landis J.B."/>
            <person name="Wickett N.J."/>
            <person name="Johnson M.G."/>
            <person name="Rensing S.A."/>
            <person name="Grimwood J."/>
            <person name="Schmutz J."/>
            <person name="Mcdaniel S.F."/>
        </authorList>
    </citation>
    <scope>NUCLEOTIDE SEQUENCE</scope>
    <source>
        <strain evidence="1">R40</strain>
    </source>
</reference>
<sequence>MCWNPNSHESLSLPDSLLLYCSVVASTPSVLFCFCCQSLRSTDCTCCSLDVMYRNLEALRVRVSEVCVEGILWLKLDTQVRSVLHIQTTVGAVHTY</sequence>
<protein>
    <submittedName>
        <fullName evidence="1">Uncharacterized protein</fullName>
    </submittedName>
</protein>
<dbReference type="AlphaFoldDB" id="A0A8T0G3P2"/>
<organism evidence="1 2">
    <name type="scientific">Ceratodon purpureus</name>
    <name type="common">Fire moss</name>
    <name type="synonym">Dicranum purpureum</name>
    <dbReference type="NCBI Taxonomy" id="3225"/>
    <lineage>
        <taxon>Eukaryota</taxon>
        <taxon>Viridiplantae</taxon>
        <taxon>Streptophyta</taxon>
        <taxon>Embryophyta</taxon>
        <taxon>Bryophyta</taxon>
        <taxon>Bryophytina</taxon>
        <taxon>Bryopsida</taxon>
        <taxon>Dicranidae</taxon>
        <taxon>Pseudoditrichales</taxon>
        <taxon>Ditrichaceae</taxon>
        <taxon>Ceratodon</taxon>
    </lineage>
</organism>
<proteinExistence type="predicted"/>
<evidence type="ECO:0000313" key="2">
    <source>
        <dbReference type="Proteomes" id="UP000822688"/>
    </source>
</evidence>
<keyword evidence="2" id="KW-1185">Reference proteome</keyword>
<dbReference type="Proteomes" id="UP000822688">
    <property type="component" value="Chromosome 12"/>
</dbReference>
<comment type="caution">
    <text evidence="1">The sequence shown here is derived from an EMBL/GenBank/DDBJ whole genome shotgun (WGS) entry which is preliminary data.</text>
</comment>
<accession>A0A8T0G3P2</accession>
<evidence type="ECO:0000313" key="1">
    <source>
        <dbReference type="EMBL" id="KAG0553843.1"/>
    </source>
</evidence>
<gene>
    <name evidence="1" type="ORF">KC19_12G043300</name>
</gene>
<name>A0A8T0G3P2_CERPU</name>